<accession>A0A1M2W4T9</accession>
<feature type="region of interest" description="Disordered" evidence="1">
    <location>
        <begin position="1"/>
        <end position="61"/>
    </location>
</feature>
<protein>
    <submittedName>
        <fullName evidence="2">Uncharacterized protein</fullName>
    </submittedName>
</protein>
<reference evidence="2 3" key="1">
    <citation type="submission" date="2016-10" db="EMBL/GenBank/DDBJ databases">
        <title>Genome sequence of the basidiomycete white-rot fungus Trametes pubescens.</title>
        <authorList>
            <person name="Makela M.R."/>
            <person name="Granchi Z."/>
            <person name="Peng M."/>
            <person name="De Vries R.P."/>
            <person name="Grigoriev I."/>
            <person name="Riley R."/>
            <person name="Hilden K."/>
        </authorList>
    </citation>
    <scope>NUCLEOTIDE SEQUENCE [LARGE SCALE GENOMIC DNA]</scope>
    <source>
        <strain evidence="2 3">FBCC735</strain>
    </source>
</reference>
<evidence type="ECO:0000313" key="3">
    <source>
        <dbReference type="Proteomes" id="UP000184267"/>
    </source>
</evidence>
<dbReference type="Proteomes" id="UP000184267">
    <property type="component" value="Unassembled WGS sequence"/>
</dbReference>
<organism evidence="2 3">
    <name type="scientific">Trametes pubescens</name>
    <name type="common">White-rot fungus</name>
    <dbReference type="NCBI Taxonomy" id="154538"/>
    <lineage>
        <taxon>Eukaryota</taxon>
        <taxon>Fungi</taxon>
        <taxon>Dikarya</taxon>
        <taxon>Basidiomycota</taxon>
        <taxon>Agaricomycotina</taxon>
        <taxon>Agaricomycetes</taxon>
        <taxon>Polyporales</taxon>
        <taxon>Polyporaceae</taxon>
        <taxon>Trametes</taxon>
    </lineage>
</organism>
<name>A0A1M2W4T9_TRAPU</name>
<gene>
    <name evidence="2" type="ORF">TRAPUB_8556</name>
</gene>
<proteinExistence type="predicted"/>
<feature type="compositionally biased region" description="Low complexity" evidence="1">
    <location>
        <begin position="28"/>
        <end position="38"/>
    </location>
</feature>
<sequence>MNFPDSDTSFARPIDVNVSRLQPDAHDNPPFVSNSPPSNYGPASWWDELLDQYSPSGPEQS</sequence>
<dbReference type="EMBL" id="MNAD01000223">
    <property type="protein sequence ID" value="OJT14884.1"/>
    <property type="molecule type" value="Genomic_DNA"/>
</dbReference>
<evidence type="ECO:0000313" key="2">
    <source>
        <dbReference type="EMBL" id="OJT14884.1"/>
    </source>
</evidence>
<dbReference type="AlphaFoldDB" id="A0A1M2W4T9"/>
<evidence type="ECO:0000256" key="1">
    <source>
        <dbReference type="SAM" id="MobiDB-lite"/>
    </source>
</evidence>
<keyword evidence="3" id="KW-1185">Reference proteome</keyword>
<comment type="caution">
    <text evidence="2">The sequence shown here is derived from an EMBL/GenBank/DDBJ whole genome shotgun (WGS) entry which is preliminary data.</text>
</comment>